<evidence type="ECO:0000313" key="6">
    <source>
        <dbReference type="EMBL" id="KAH9373413.1"/>
    </source>
</evidence>
<evidence type="ECO:0000256" key="3">
    <source>
        <dbReference type="ARBA" id="ARBA00022833"/>
    </source>
</evidence>
<gene>
    <name evidence="6" type="ORF">HPB48_009458</name>
</gene>
<evidence type="ECO:0000256" key="1">
    <source>
        <dbReference type="ARBA" id="ARBA00022723"/>
    </source>
</evidence>
<dbReference type="InterPro" id="IPR017907">
    <property type="entry name" value="Znf_RING_CS"/>
</dbReference>
<evidence type="ECO:0000313" key="7">
    <source>
        <dbReference type="Proteomes" id="UP000821853"/>
    </source>
</evidence>
<dbReference type="OrthoDB" id="10514032at2759"/>
<feature type="region of interest" description="Disordered" evidence="5">
    <location>
        <begin position="565"/>
        <end position="598"/>
    </location>
</feature>
<feature type="compositionally biased region" description="Low complexity" evidence="5">
    <location>
        <begin position="567"/>
        <end position="588"/>
    </location>
</feature>
<evidence type="ECO:0008006" key="8">
    <source>
        <dbReference type="Google" id="ProtNLM"/>
    </source>
</evidence>
<evidence type="ECO:0000256" key="2">
    <source>
        <dbReference type="ARBA" id="ARBA00022771"/>
    </source>
</evidence>
<dbReference type="AlphaFoldDB" id="A0A9J6GD47"/>
<dbReference type="Proteomes" id="UP000821853">
    <property type="component" value="Chromosome 4"/>
</dbReference>
<sequence length="855" mass="95452">MNPSPGFEITSRNQAGIVNGGANRLRTSPPDVNPAYQTFVASAAPVMIPRRPPQPDHRARRPEPVRRPSSAPVAREVLTDALECHCCTRIVYDAWKGVRCLHIICTDCMLKTSRELVHCQLCIVMCGQDGHHNACVVCYGCELLCRCPERLGRAMHYQAASVLTKGRKPLEFYERVSRALHSVVAQNPNLQGNVGDVPITAHPRKTNLEREENPARDVEEKLRKLTTKQLKMEGRLRHLEAGFERLQRKVDDLASAPPAQALFQHSQEPQMFGGIFEGEFAGTRPDQQAVQREAAWQVGSQPYVNFNQQMSQAFYQSATNGISYERGRRLQPNDLEPLPLLGMITQAVEGGFPRDAGGPLRPAIVAVVSMRKSPDGGPLVNTSLRKDTEDDEGGAEESIIIREVSEQDDKEKDQQEPENNEKQKYRAEPKLEPGKSDTQKSPSPPLKGTGTIRPQKKDAETSVRMGNLVYELSRLYDKVEMLELDNARLRDDYINLQKANAKMRDVVRDLQSEQARFKELSLEQVLQPPLASQPLISAPQQAMSMQCGQGGYSVVGIQVANDAIAESSGSSESGSSSSRSTSDPSSTTKPMRGKSAGVNEEINIVVQSLPSGGLSLRNELTPGATPYFPQMPMPALAGTARFTPVVSQQKRTTSWPSYHVEEKASVSEHESYKKQIDDIMDWYNTCRRREAFLEATTFSYLKQALGKSCHFLDYGCPYQWDIPGCLKLNRGKSCLSDFRVFSGPIIDMDSRGLVRFVIDPLPSSLCVYVEILISAKPQRGNGYLLKIRDANSKKDLHCRRYDSEDMFGFRGVFSYPGTPCLGFFSIMIRINHKDLTPEFQNNDRLLIDMEKAPYH</sequence>
<evidence type="ECO:0000256" key="4">
    <source>
        <dbReference type="SAM" id="Coils"/>
    </source>
</evidence>
<dbReference type="EMBL" id="JABSTR010000006">
    <property type="protein sequence ID" value="KAH9373413.1"/>
    <property type="molecule type" value="Genomic_DNA"/>
</dbReference>
<feature type="region of interest" description="Disordered" evidence="5">
    <location>
        <begin position="47"/>
        <end position="72"/>
    </location>
</feature>
<feature type="coiled-coil region" evidence="4">
    <location>
        <begin position="208"/>
        <end position="256"/>
    </location>
</feature>
<reference evidence="6 7" key="1">
    <citation type="journal article" date="2020" name="Cell">
        <title>Large-Scale Comparative Analyses of Tick Genomes Elucidate Their Genetic Diversity and Vector Capacities.</title>
        <authorList>
            <consortium name="Tick Genome and Microbiome Consortium (TIGMIC)"/>
            <person name="Jia N."/>
            <person name="Wang J."/>
            <person name="Shi W."/>
            <person name="Du L."/>
            <person name="Sun Y."/>
            <person name="Zhan W."/>
            <person name="Jiang J.F."/>
            <person name="Wang Q."/>
            <person name="Zhang B."/>
            <person name="Ji P."/>
            <person name="Bell-Sakyi L."/>
            <person name="Cui X.M."/>
            <person name="Yuan T.T."/>
            <person name="Jiang B.G."/>
            <person name="Yang W.F."/>
            <person name="Lam T.T."/>
            <person name="Chang Q.C."/>
            <person name="Ding S.J."/>
            <person name="Wang X.J."/>
            <person name="Zhu J.G."/>
            <person name="Ruan X.D."/>
            <person name="Zhao L."/>
            <person name="Wei J.T."/>
            <person name="Ye R.Z."/>
            <person name="Que T.C."/>
            <person name="Du C.H."/>
            <person name="Zhou Y.H."/>
            <person name="Cheng J.X."/>
            <person name="Dai P.F."/>
            <person name="Guo W.B."/>
            <person name="Han X.H."/>
            <person name="Huang E.J."/>
            <person name="Li L.F."/>
            <person name="Wei W."/>
            <person name="Gao Y.C."/>
            <person name="Liu J.Z."/>
            <person name="Shao H.Z."/>
            <person name="Wang X."/>
            <person name="Wang C.C."/>
            <person name="Yang T.C."/>
            <person name="Huo Q.B."/>
            <person name="Li W."/>
            <person name="Chen H.Y."/>
            <person name="Chen S.E."/>
            <person name="Zhou L.G."/>
            <person name="Ni X.B."/>
            <person name="Tian J.H."/>
            <person name="Sheng Y."/>
            <person name="Liu T."/>
            <person name="Pan Y.S."/>
            <person name="Xia L.Y."/>
            <person name="Li J."/>
            <person name="Zhao F."/>
            <person name="Cao W.C."/>
        </authorList>
    </citation>
    <scope>NUCLEOTIDE SEQUENCE [LARGE SCALE GENOMIC DNA]</scope>
    <source>
        <strain evidence="6">HaeL-2018</strain>
    </source>
</reference>
<organism evidence="6 7">
    <name type="scientific">Haemaphysalis longicornis</name>
    <name type="common">Bush tick</name>
    <dbReference type="NCBI Taxonomy" id="44386"/>
    <lineage>
        <taxon>Eukaryota</taxon>
        <taxon>Metazoa</taxon>
        <taxon>Ecdysozoa</taxon>
        <taxon>Arthropoda</taxon>
        <taxon>Chelicerata</taxon>
        <taxon>Arachnida</taxon>
        <taxon>Acari</taxon>
        <taxon>Parasitiformes</taxon>
        <taxon>Ixodida</taxon>
        <taxon>Ixodoidea</taxon>
        <taxon>Ixodidae</taxon>
        <taxon>Haemaphysalinae</taxon>
        <taxon>Haemaphysalis</taxon>
    </lineage>
</organism>
<keyword evidence="7" id="KW-1185">Reference proteome</keyword>
<comment type="caution">
    <text evidence="6">The sequence shown here is derived from an EMBL/GenBank/DDBJ whole genome shotgun (WGS) entry which is preliminary data.</text>
</comment>
<protein>
    <recommendedName>
        <fullName evidence="8">RING-type domain-containing protein</fullName>
    </recommendedName>
</protein>
<keyword evidence="4" id="KW-0175">Coiled coil</keyword>
<feature type="region of interest" description="Disordered" evidence="5">
    <location>
        <begin position="1"/>
        <end position="29"/>
    </location>
</feature>
<feature type="coiled-coil region" evidence="4">
    <location>
        <begin position="472"/>
        <end position="516"/>
    </location>
</feature>
<accession>A0A9J6GD47</accession>
<evidence type="ECO:0000256" key="5">
    <source>
        <dbReference type="SAM" id="MobiDB-lite"/>
    </source>
</evidence>
<keyword evidence="3" id="KW-0862">Zinc</keyword>
<feature type="compositionally biased region" description="Basic and acidic residues" evidence="5">
    <location>
        <begin position="399"/>
        <end position="438"/>
    </location>
</feature>
<keyword evidence="2" id="KW-0863">Zinc-finger</keyword>
<name>A0A9J6GD47_HAELO</name>
<keyword evidence="1" id="KW-0479">Metal-binding</keyword>
<dbReference type="VEuPathDB" id="VectorBase:HLOH_054079"/>
<feature type="compositionally biased region" description="Basic and acidic residues" evidence="5">
    <location>
        <begin position="53"/>
        <end position="66"/>
    </location>
</feature>
<dbReference type="PROSITE" id="PS00518">
    <property type="entry name" value="ZF_RING_1"/>
    <property type="match status" value="1"/>
</dbReference>
<proteinExistence type="predicted"/>
<feature type="region of interest" description="Disordered" evidence="5">
    <location>
        <begin position="372"/>
        <end position="460"/>
    </location>
</feature>
<dbReference type="GO" id="GO:0008270">
    <property type="term" value="F:zinc ion binding"/>
    <property type="evidence" value="ECO:0007669"/>
    <property type="project" value="UniProtKB-KW"/>
</dbReference>